<keyword evidence="3 6" id="KW-0732">Signal</keyword>
<organism evidence="8">
    <name type="scientific">Sphyrna zygaena</name>
    <name type="common">Smooth hammerhead</name>
    <name type="synonym">Squalus zygaena</name>
    <dbReference type="NCBI Taxonomy" id="195335"/>
    <lineage>
        <taxon>Eukaryota</taxon>
        <taxon>Metazoa</taxon>
        <taxon>Chordata</taxon>
        <taxon>Craniata</taxon>
        <taxon>Vertebrata</taxon>
        <taxon>Chondrichthyes</taxon>
        <taxon>Elasmobranchii</taxon>
        <taxon>Galeomorphii</taxon>
        <taxon>Galeoidea</taxon>
        <taxon>Carcharhiniformes</taxon>
        <taxon>Carcharhinidae</taxon>
        <taxon>Sphyrna</taxon>
    </lineage>
</organism>
<feature type="domain" description="Lipocalin/cytosolic fatty-acid binding" evidence="7">
    <location>
        <begin position="51"/>
        <end position="184"/>
    </location>
</feature>
<keyword evidence="2" id="KW-0964">Secreted</keyword>
<evidence type="ECO:0000256" key="6">
    <source>
        <dbReference type="SAM" id="SignalP"/>
    </source>
</evidence>
<accession>A0A146GF00</accession>
<dbReference type="InterPro" id="IPR043245">
    <property type="entry name" value="C8G"/>
</dbReference>
<keyword evidence="4" id="KW-1015">Disulfide bond</keyword>
<dbReference type="GO" id="GO:0001848">
    <property type="term" value="F:complement binding"/>
    <property type="evidence" value="ECO:0007669"/>
    <property type="project" value="TreeGrafter"/>
</dbReference>
<dbReference type="PANTHER" id="PTHR47304">
    <property type="entry name" value="COMPLEMENT COMPONENT C8 GAMMA CHAIN"/>
    <property type="match status" value="1"/>
</dbReference>
<evidence type="ECO:0000256" key="5">
    <source>
        <dbReference type="RuleBase" id="RU003695"/>
    </source>
</evidence>
<dbReference type="GO" id="GO:0072562">
    <property type="term" value="C:blood microparticle"/>
    <property type="evidence" value="ECO:0007669"/>
    <property type="project" value="TreeGrafter"/>
</dbReference>
<dbReference type="GO" id="GO:0005579">
    <property type="term" value="C:membrane attack complex"/>
    <property type="evidence" value="ECO:0007669"/>
    <property type="project" value="InterPro"/>
</dbReference>
<dbReference type="PROSITE" id="PS00213">
    <property type="entry name" value="LIPOCALIN"/>
    <property type="match status" value="1"/>
</dbReference>
<dbReference type="InterPro" id="IPR012674">
    <property type="entry name" value="Calycin"/>
</dbReference>
<dbReference type="SUPFAM" id="SSF50814">
    <property type="entry name" value="Lipocalins"/>
    <property type="match status" value="1"/>
</dbReference>
<proteinExistence type="evidence at transcript level"/>
<dbReference type="EMBL" id="LC107131">
    <property type="protein sequence ID" value="BAU69632.1"/>
    <property type="molecule type" value="mRNA"/>
</dbReference>
<evidence type="ECO:0000313" key="8">
    <source>
        <dbReference type="EMBL" id="BAU69632.1"/>
    </source>
</evidence>
<dbReference type="InterPro" id="IPR002968">
    <property type="entry name" value="A1-microglobln"/>
</dbReference>
<comment type="similarity">
    <text evidence="5">Belongs to the calycin superfamily. Lipocalin family.</text>
</comment>
<dbReference type="GO" id="GO:0070062">
    <property type="term" value="C:extracellular exosome"/>
    <property type="evidence" value="ECO:0007669"/>
    <property type="project" value="TreeGrafter"/>
</dbReference>
<dbReference type="PRINTS" id="PR00179">
    <property type="entry name" value="LIPOCALIN"/>
</dbReference>
<evidence type="ECO:0000259" key="7">
    <source>
        <dbReference type="Pfam" id="PF00061"/>
    </source>
</evidence>
<dbReference type="AlphaFoldDB" id="A0A146GF00"/>
<evidence type="ECO:0000256" key="2">
    <source>
        <dbReference type="ARBA" id="ARBA00022525"/>
    </source>
</evidence>
<dbReference type="Pfam" id="PF00061">
    <property type="entry name" value="Lipocalin"/>
    <property type="match status" value="1"/>
</dbReference>
<dbReference type="Gene3D" id="2.40.128.20">
    <property type="match status" value="1"/>
</dbReference>
<reference evidence="8" key="1">
    <citation type="journal article" date="2016" name="Dev. Comp. Immunol.">
        <title>The complement system of elasmobranches revealed by liver transcriptome analysis of a hammerhead shark, Sphyrna zygaena.</title>
        <authorList>
            <person name="Goshima M."/>
            <person name="Sekiguchi R."/>
            <person name="Matsushita M."/>
            <person name="Nonaka M."/>
        </authorList>
    </citation>
    <scope>NUCLEOTIDE SEQUENCE</scope>
    <source>
        <tissue evidence="8">Liver</tissue>
    </source>
</reference>
<feature type="chain" id="PRO_5007524806" evidence="6">
    <location>
        <begin position="23"/>
        <end position="205"/>
    </location>
</feature>
<feature type="signal peptide" evidence="6">
    <location>
        <begin position="1"/>
        <end position="22"/>
    </location>
</feature>
<evidence type="ECO:0000256" key="1">
    <source>
        <dbReference type="ARBA" id="ARBA00004613"/>
    </source>
</evidence>
<evidence type="ECO:0000256" key="3">
    <source>
        <dbReference type="ARBA" id="ARBA00022729"/>
    </source>
</evidence>
<dbReference type="InterPro" id="IPR022272">
    <property type="entry name" value="Lipocalin_CS"/>
</dbReference>
<dbReference type="GO" id="GO:0006956">
    <property type="term" value="P:complement activation"/>
    <property type="evidence" value="ECO:0007669"/>
    <property type="project" value="InterPro"/>
</dbReference>
<name>A0A146GF00_SPHZY</name>
<comment type="subcellular location">
    <subcellularLocation>
        <location evidence="1">Secreted</location>
    </subcellularLocation>
</comment>
<dbReference type="PRINTS" id="PR01215">
    <property type="entry name" value="A1MCGLOBULIN"/>
</dbReference>
<dbReference type="InterPro" id="IPR000566">
    <property type="entry name" value="Lipocln_cytosolic_FA-bd_dom"/>
</dbReference>
<evidence type="ECO:0000256" key="4">
    <source>
        <dbReference type="ARBA" id="ARBA00023157"/>
    </source>
</evidence>
<sequence>MGSLHFIYFSALCLMFSSCIQGSRRQKANQRPESPIDRIQPPENFNIQQFTGVWRLIAVGSKCSYLKMNNHRLEAVTIRVTSQDGNIRINTLQKLDGLCWDIKQDYQKAETVGRFSRKNRGVTTDIVIADTDYRNYAILFLQQRRKITVKLYGREIDVNEAVQLKFRKLVLNSNIPEIFIYRFPRYGYCNVADEFHQLDDDFGKS</sequence>
<protein>
    <submittedName>
        <fullName evidence="8">C8g</fullName>
    </submittedName>
</protein>
<dbReference type="PANTHER" id="PTHR47304:SF1">
    <property type="entry name" value="COMPLEMENT COMPONENT C8 GAMMA CHAIN"/>
    <property type="match status" value="1"/>
</dbReference>